<evidence type="ECO:0000313" key="6">
    <source>
        <dbReference type="Proteomes" id="UP000248423"/>
    </source>
</evidence>
<keyword evidence="6" id="KW-1185">Reference proteome</keyword>
<dbReference type="PROSITE" id="PS51257">
    <property type="entry name" value="PROKAR_LIPOPROTEIN"/>
    <property type="match status" value="1"/>
</dbReference>
<accession>A0A319DXS0</accession>
<name>A0A319DXS0_ASPSB</name>
<dbReference type="EMBL" id="KZ826393">
    <property type="protein sequence ID" value="PYI02537.1"/>
    <property type="molecule type" value="Genomic_DNA"/>
</dbReference>
<keyword evidence="2" id="KW-1133">Transmembrane helix</keyword>
<keyword evidence="2" id="KW-0472">Membrane</keyword>
<dbReference type="SMART" id="SM00321">
    <property type="entry name" value="WSC"/>
    <property type="match status" value="1"/>
</dbReference>
<reference evidence="5 6" key="1">
    <citation type="submission" date="2018-02" db="EMBL/GenBank/DDBJ databases">
        <title>The genomes of Aspergillus section Nigri reveals drivers in fungal speciation.</title>
        <authorList>
            <consortium name="DOE Joint Genome Institute"/>
            <person name="Vesth T.C."/>
            <person name="Nybo J."/>
            <person name="Theobald S."/>
            <person name="Brandl J."/>
            <person name="Frisvad J.C."/>
            <person name="Nielsen K.F."/>
            <person name="Lyhne E.K."/>
            <person name="Kogle M.E."/>
            <person name="Kuo A."/>
            <person name="Riley R."/>
            <person name="Clum A."/>
            <person name="Nolan M."/>
            <person name="Lipzen A."/>
            <person name="Salamov A."/>
            <person name="Henrissat B."/>
            <person name="Wiebenga A."/>
            <person name="De vries R.P."/>
            <person name="Grigoriev I.V."/>
            <person name="Mortensen U.H."/>
            <person name="Andersen M.R."/>
            <person name="Baker S.E."/>
        </authorList>
    </citation>
    <scope>NUCLEOTIDE SEQUENCE [LARGE SCALE GENOMIC DNA]</scope>
    <source>
        <strain evidence="5 6">CBS 121057</strain>
    </source>
</reference>
<dbReference type="VEuPathDB" id="FungiDB:BO78DRAFT_453667"/>
<gene>
    <name evidence="5" type="ORF">BO78DRAFT_453667</name>
</gene>
<evidence type="ECO:0000256" key="1">
    <source>
        <dbReference type="SAM" id="MobiDB-lite"/>
    </source>
</evidence>
<organism evidence="5 6">
    <name type="scientific">Aspergillus sclerotiicarbonarius (strain CBS 121057 / IBT 28362)</name>
    <dbReference type="NCBI Taxonomy" id="1448318"/>
    <lineage>
        <taxon>Eukaryota</taxon>
        <taxon>Fungi</taxon>
        <taxon>Dikarya</taxon>
        <taxon>Ascomycota</taxon>
        <taxon>Pezizomycotina</taxon>
        <taxon>Eurotiomycetes</taxon>
        <taxon>Eurotiomycetidae</taxon>
        <taxon>Eurotiales</taxon>
        <taxon>Aspergillaceae</taxon>
        <taxon>Aspergillus</taxon>
        <taxon>Aspergillus subgen. Circumdati</taxon>
    </lineage>
</organism>
<protein>
    <submittedName>
        <fullName evidence="5">WSC-domain-containing protein</fullName>
    </submittedName>
</protein>
<feature type="signal peptide" evidence="3">
    <location>
        <begin position="1"/>
        <end position="21"/>
    </location>
</feature>
<dbReference type="InterPro" id="IPR002889">
    <property type="entry name" value="WSC_carb-bd"/>
</dbReference>
<dbReference type="Pfam" id="PF01822">
    <property type="entry name" value="WSC"/>
    <property type="match status" value="1"/>
</dbReference>
<evidence type="ECO:0000259" key="4">
    <source>
        <dbReference type="PROSITE" id="PS51212"/>
    </source>
</evidence>
<evidence type="ECO:0000256" key="2">
    <source>
        <dbReference type="SAM" id="Phobius"/>
    </source>
</evidence>
<feature type="transmembrane region" description="Helical" evidence="2">
    <location>
        <begin position="240"/>
        <end position="264"/>
    </location>
</feature>
<evidence type="ECO:0000313" key="5">
    <source>
        <dbReference type="EMBL" id="PYI02537.1"/>
    </source>
</evidence>
<sequence>MPKSNNILALSMLSLLTSVSAYTTVGCYTSPGQLTSTGTYQFQSQGYCQQVCTKQNQPIFALHNGNKCYCGDQLPPPETKVSSTQCQTPCSGFPSEYCGNTTTWLINNSTLPLTTTDNTDTTANTPVNLTTNTKRDSTANTENGIVIAPDSSDSSSGSGSGSTSPDTIQVNPTIVETGIAMTSSPANEDGSKTVAAASVTATSMVVAASASASPSVSASGSGSSVSSGAAVASPSASVGAAAVVSLGGFGGVLGGGVLAVVLGVGL</sequence>
<feature type="domain" description="WSC" evidence="4">
    <location>
        <begin position="21"/>
        <end position="111"/>
    </location>
</feature>
<evidence type="ECO:0000256" key="3">
    <source>
        <dbReference type="SAM" id="SignalP"/>
    </source>
</evidence>
<keyword evidence="3" id="KW-0732">Signal</keyword>
<proteinExistence type="predicted"/>
<dbReference type="STRING" id="1448318.A0A319DXS0"/>
<dbReference type="Proteomes" id="UP000248423">
    <property type="component" value="Unassembled WGS sequence"/>
</dbReference>
<dbReference type="PROSITE" id="PS51212">
    <property type="entry name" value="WSC"/>
    <property type="match status" value="1"/>
</dbReference>
<dbReference type="AlphaFoldDB" id="A0A319DXS0"/>
<keyword evidence="2" id="KW-0812">Transmembrane</keyword>
<dbReference type="OrthoDB" id="2019572at2759"/>
<feature type="compositionally biased region" description="Low complexity" evidence="1">
    <location>
        <begin position="116"/>
        <end position="126"/>
    </location>
</feature>
<feature type="compositionally biased region" description="Polar residues" evidence="1">
    <location>
        <begin position="127"/>
        <end position="143"/>
    </location>
</feature>
<feature type="compositionally biased region" description="Low complexity" evidence="1">
    <location>
        <begin position="149"/>
        <end position="167"/>
    </location>
</feature>
<feature type="region of interest" description="Disordered" evidence="1">
    <location>
        <begin position="116"/>
        <end position="169"/>
    </location>
</feature>
<feature type="chain" id="PRO_5016322528" evidence="3">
    <location>
        <begin position="22"/>
        <end position="266"/>
    </location>
</feature>